<dbReference type="AlphaFoldDB" id="A8WNP0"/>
<dbReference type="GeneID" id="8571642"/>
<organism evidence="3 4">
    <name type="scientific">Caenorhabditis briggsae</name>
    <dbReference type="NCBI Taxonomy" id="6238"/>
    <lineage>
        <taxon>Eukaryota</taxon>
        <taxon>Metazoa</taxon>
        <taxon>Ecdysozoa</taxon>
        <taxon>Nematoda</taxon>
        <taxon>Chromadorea</taxon>
        <taxon>Rhabditida</taxon>
        <taxon>Rhabditina</taxon>
        <taxon>Rhabditomorpha</taxon>
        <taxon>Rhabditoidea</taxon>
        <taxon>Rhabditidae</taxon>
        <taxon>Peloderinae</taxon>
        <taxon>Caenorhabditis</taxon>
    </lineage>
</organism>
<sequence length="376" mass="41276">MRNCNYFSVILFIWVSGLAEKKIKNWYFPVNASVDREHLIKLACARNPDLEMCEQLKARSARESSTTHTNSKKDGVLEMVEPPPLPPNMKSAKRREIRPAAHDEEHRPVGVAPLPTEPRGQRESARPIAYIKARTTDVRRVTLSVRYRALSAEEVRILQTKCARVGPLVQKHCQPKKTSARNAGRCAAYFRDCAPFIEKSDPLASIANSFDSGVNINLANVDVKGIPYYPVNEEGAVGVGLGLGIPFGSWGGGFSNSVGVRDYFHGDQEVGANWYDGMYGYKNHWNIPLVQSLGVEGGQHNTVSFPLHGKDAGNLKVDNGYGVGGYYQQNDHVGVNYKSGDVKHTFGVSSPFVGAGFQTGQAVAFPGLDVWERALG</sequence>
<dbReference type="FunCoup" id="A8WNP0">
    <property type="interactions" value="1407"/>
</dbReference>
<reference evidence="3 4" key="1">
    <citation type="journal article" date="2003" name="PLoS Biol.">
        <title>The genome sequence of Caenorhabditis briggsae: a platform for comparative genomics.</title>
        <authorList>
            <person name="Stein L.D."/>
            <person name="Bao Z."/>
            <person name="Blasiar D."/>
            <person name="Blumenthal T."/>
            <person name="Brent M.R."/>
            <person name="Chen N."/>
            <person name="Chinwalla A."/>
            <person name="Clarke L."/>
            <person name="Clee C."/>
            <person name="Coghlan A."/>
            <person name="Coulson A."/>
            <person name="D'Eustachio P."/>
            <person name="Fitch D.H."/>
            <person name="Fulton L.A."/>
            <person name="Fulton R.E."/>
            <person name="Griffiths-Jones S."/>
            <person name="Harris T.W."/>
            <person name="Hillier L.W."/>
            <person name="Kamath R."/>
            <person name="Kuwabara P.E."/>
            <person name="Mardis E.R."/>
            <person name="Marra M.A."/>
            <person name="Miner T.L."/>
            <person name="Minx P."/>
            <person name="Mullikin J.C."/>
            <person name="Plumb R.W."/>
            <person name="Rogers J."/>
            <person name="Schein J.E."/>
            <person name="Sohrmann M."/>
            <person name="Spieth J."/>
            <person name="Stajich J.E."/>
            <person name="Wei C."/>
            <person name="Willey D."/>
            <person name="Wilson R.K."/>
            <person name="Durbin R."/>
            <person name="Waterston R.H."/>
        </authorList>
    </citation>
    <scope>NUCLEOTIDE SEQUENCE [LARGE SCALE GENOMIC DNA]</scope>
    <source>
        <strain evidence="3 4">AF16</strain>
    </source>
</reference>
<dbReference type="Proteomes" id="UP000008549">
    <property type="component" value="Unassembled WGS sequence"/>
</dbReference>
<dbReference type="KEGG" id="cbr:CBG_00530"/>
<gene>
    <name evidence="3 5" type="ORF">CBG00530</name>
    <name evidence="3" type="ORF">CBG_00530</name>
</gene>
<keyword evidence="2" id="KW-0732">Signal</keyword>
<evidence type="ECO:0000256" key="2">
    <source>
        <dbReference type="SAM" id="SignalP"/>
    </source>
</evidence>
<name>A8WNP0_CAEBR</name>
<dbReference type="EMBL" id="HE600970">
    <property type="protein sequence ID" value="CAP22095.2"/>
    <property type="molecule type" value="Genomic_DNA"/>
</dbReference>
<protein>
    <submittedName>
        <fullName evidence="3">Protein CBG00530</fullName>
    </submittedName>
</protein>
<dbReference type="PANTHER" id="PTHR36937:SF4">
    <property type="entry name" value="SECRETED PROTEIN"/>
    <property type="match status" value="1"/>
</dbReference>
<dbReference type="OMA" id="DLEMCEQ"/>
<feature type="region of interest" description="Disordered" evidence="1">
    <location>
        <begin position="59"/>
        <end position="123"/>
    </location>
</feature>
<feature type="chain" id="PRO_5002728850" evidence="2">
    <location>
        <begin position="20"/>
        <end position="376"/>
    </location>
</feature>
<dbReference type="HOGENOM" id="CLU_074906_0_0_1"/>
<dbReference type="WormBase" id="CBG00530">
    <property type="protein sequence ID" value="CBP38190"/>
    <property type="gene ID" value="WBGene00023906"/>
</dbReference>
<evidence type="ECO:0000313" key="3">
    <source>
        <dbReference type="EMBL" id="CAP22095.2"/>
    </source>
</evidence>
<evidence type="ECO:0000256" key="1">
    <source>
        <dbReference type="SAM" id="MobiDB-lite"/>
    </source>
</evidence>
<reference evidence="3 4" key="2">
    <citation type="journal article" date="2011" name="PLoS Genet.">
        <title>Caenorhabditis briggsae recombinant inbred line genotypes reveal inter-strain incompatibility and the evolution of recombination.</title>
        <authorList>
            <person name="Ross J.A."/>
            <person name="Koboldt D.C."/>
            <person name="Staisch J.E."/>
            <person name="Chamberlin H.M."/>
            <person name="Gupta B.P."/>
            <person name="Miller R.D."/>
            <person name="Baird S.E."/>
            <person name="Haag E.S."/>
        </authorList>
    </citation>
    <scope>NUCLEOTIDE SEQUENCE [LARGE SCALE GENOMIC DNA]</scope>
    <source>
        <strain evidence="3 4">AF16</strain>
    </source>
</reference>
<dbReference type="RefSeq" id="XP_045091643.1">
    <property type="nucleotide sequence ID" value="XM_045241956.1"/>
</dbReference>
<dbReference type="InParanoid" id="A8WNP0"/>
<feature type="compositionally biased region" description="Basic and acidic residues" evidence="1">
    <location>
        <begin position="97"/>
        <end position="108"/>
    </location>
</feature>
<dbReference type="eggNOG" id="ENOG502TFX9">
    <property type="taxonomic scope" value="Eukaryota"/>
</dbReference>
<dbReference type="CTD" id="8571642"/>
<feature type="signal peptide" evidence="2">
    <location>
        <begin position="1"/>
        <end position="19"/>
    </location>
</feature>
<evidence type="ECO:0000313" key="5">
    <source>
        <dbReference type="WormBase" id="CBG00530"/>
    </source>
</evidence>
<proteinExistence type="predicted"/>
<keyword evidence="4" id="KW-1185">Reference proteome</keyword>
<accession>A8WNP0</accession>
<dbReference type="PANTHER" id="PTHR36937">
    <property type="entry name" value="PROTEIN CBG20935-RELATED"/>
    <property type="match status" value="1"/>
</dbReference>
<evidence type="ECO:0000313" key="4">
    <source>
        <dbReference type="Proteomes" id="UP000008549"/>
    </source>
</evidence>